<evidence type="ECO:0008006" key="4">
    <source>
        <dbReference type="Google" id="ProtNLM"/>
    </source>
</evidence>
<feature type="chain" id="PRO_5021187295" description="DUF3015 family protein" evidence="1">
    <location>
        <begin position="19"/>
        <end position="160"/>
    </location>
</feature>
<evidence type="ECO:0000313" key="2">
    <source>
        <dbReference type="EMBL" id="GEC96114.1"/>
    </source>
</evidence>
<name>A0A4Y4CXB9_ZOORA</name>
<accession>A0A4Y4CXB9</accession>
<dbReference type="InterPro" id="IPR021383">
    <property type="entry name" value="DUF3015"/>
</dbReference>
<evidence type="ECO:0000313" key="3">
    <source>
        <dbReference type="Proteomes" id="UP000318422"/>
    </source>
</evidence>
<protein>
    <recommendedName>
        <fullName evidence="4">DUF3015 family protein</fullName>
    </recommendedName>
</protein>
<dbReference type="Proteomes" id="UP000318422">
    <property type="component" value="Unassembled WGS sequence"/>
</dbReference>
<sequence length="160" mass="16258">MKKILLAALVSLPVTAFAAANNVGSCGLGSKVFEGQNGIAPQVLAVTTNGTFGNQTFGITSGTLGCTQDGVVSSNWKTALFIDGNKAQLARDAASGQGETLDALAALLKVDAADKAAFVSLTKARHAEIFASVESADSIAARLKAALQSDARLAKYAEAV</sequence>
<keyword evidence="3" id="KW-1185">Reference proteome</keyword>
<feature type="signal peptide" evidence="1">
    <location>
        <begin position="1"/>
        <end position="18"/>
    </location>
</feature>
<dbReference type="EMBL" id="BJNV01000035">
    <property type="protein sequence ID" value="GEC96114.1"/>
    <property type="molecule type" value="Genomic_DNA"/>
</dbReference>
<dbReference type="RefSeq" id="WP_141352114.1">
    <property type="nucleotide sequence ID" value="NZ_BJNV01000035.1"/>
</dbReference>
<organism evidence="2 3">
    <name type="scientific">Zoogloea ramigera</name>
    <dbReference type="NCBI Taxonomy" id="350"/>
    <lineage>
        <taxon>Bacteria</taxon>
        <taxon>Pseudomonadati</taxon>
        <taxon>Pseudomonadota</taxon>
        <taxon>Betaproteobacteria</taxon>
        <taxon>Rhodocyclales</taxon>
        <taxon>Zoogloeaceae</taxon>
        <taxon>Zoogloea</taxon>
    </lineage>
</organism>
<dbReference type="Pfam" id="PF11220">
    <property type="entry name" value="DUF3015"/>
    <property type="match status" value="1"/>
</dbReference>
<comment type="caution">
    <text evidence="2">The sequence shown here is derived from an EMBL/GenBank/DDBJ whole genome shotgun (WGS) entry which is preliminary data.</text>
</comment>
<proteinExistence type="predicted"/>
<evidence type="ECO:0000256" key="1">
    <source>
        <dbReference type="SAM" id="SignalP"/>
    </source>
</evidence>
<keyword evidence="1" id="KW-0732">Signal</keyword>
<gene>
    <name evidence="2" type="ORF">ZRA01_21870</name>
</gene>
<dbReference type="OrthoDB" id="334910at2"/>
<reference evidence="2 3" key="1">
    <citation type="submission" date="2019-06" db="EMBL/GenBank/DDBJ databases">
        <title>Whole genome shotgun sequence of Zoogloea ramigera NBRC 15342.</title>
        <authorList>
            <person name="Hosoyama A."/>
            <person name="Uohara A."/>
            <person name="Ohji S."/>
            <person name="Ichikawa N."/>
        </authorList>
    </citation>
    <scope>NUCLEOTIDE SEQUENCE [LARGE SCALE GENOMIC DNA]</scope>
    <source>
        <strain evidence="2 3">NBRC 15342</strain>
    </source>
</reference>
<dbReference type="AlphaFoldDB" id="A0A4Y4CXB9"/>